<comment type="caution">
    <text evidence="1">The sequence shown here is derived from an EMBL/GenBank/DDBJ whole genome shotgun (WGS) entry which is preliminary data.</text>
</comment>
<dbReference type="Proteomes" id="UP001454489">
    <property type="component" value="Unassembled WGS sequence"/>
</dbReference>
<dbReference type="RefSeq" id="WP_353531396.1">
    <property type="nucleotide sequence ID" value="NZ_JBBMEX010000014.1"/>
</dbReference>
<organism evidence="1 2">
    <name type="scientific">Maccoyibacter intestinihominis</name>
    <dbReference type="NCBI Taxonomy" id="3133499"/>
    <lineage>
        <taxon>Bacteria</taxon>
        <taxon>Bacillati</taxon>
        <taxon>Bacillota</taxon>
        <taxon>Clostridia</taxon>
        <taxon>Lachnospirales</taxon>
        <taxon>Lachnospiraceae</taxon>
        <taxon>Maccoyibacter</taxon>
    </lineage>
</organism>
<evidence type="ECO:0000313" key="1">
    <source>
        <dbReference type="EMBL" id="MEQ2558613.1"/>
    </source>
</evidence>
<name>A0ABV1HFX9_9FIRM</name>
<reference evidence="1 2" key="1">
    <citation type="submission" date="2024-03" db="EMBL/GenBank/DDBJ databases">
        <title>Human intestinal bacterial collection.</title>
        <authorList>
            <person name="Pauvert C."/>
            <person name="Hitch T.C.A."/>
            <person name="Clavel T."/>
        </authorList>
    </citation>
    <scope>NUCLEOTIDE SEQUENCE [LARGE SCALE GENOMIC DNA]</scope>
    <source>
        <strain evidence="1 2">CLA-AA-H185</strain>
    </source>
</reference>
<dbReference type="Gene3D" id="3.40.50.300">
    <property type="entry name" value="P-loop containing nucleotide triphosphate hydrolases"/>
    <property type="match status" value="1"/>
</dbReference>
<protein>
    <submittedName>
        <fullName evidence="1">Uncharacterized protein</fullName>
    </submittedName>
</protein>
<accession>A0ABV1HFX9</accession>
<proteinExistence type="predicted"/>
<dbReference type="EMBL" id="JBBMEX010000014">
    <property type="protein sequence ID" value="MEQ2558613.1"/>
    <property type="molecule type" value="Genomic_DNA"/>
</dbReference>
<keyword evidence="2" id="KW-1185">Reference proteome</keyword>
<evidence type="ECO:0000313" key="2">
    <source>
        <dbReference type="Proteomes" id="UP001454489"/>
    </source>
</evidence>
<sequence length="335" mass="38489">MKKQKIAICDQDVEYTRQLVNYIAAKEKDSFEVTGFSDESLYRKNDENFDLLLYEETFFQNKEEAGRAKKAICLSNGEISTEQENMRVLFKYQPADRILREIHAGIGKVAGSMDTKSIWRGEKQIFAVYSPWNHRLRTPFALTAAEQLSAGKKLLYLNFSVCSGFCKSMGLEPDMDMGDLFYLLREGEEELLAKLKSSIYPLGSYQVIPPPANPEHYMEWKKGEVRHFLELLLEKTEFEVLLLDLGCVMSGFFEVLDLCQKIWILKENRTSKDPGIEELKELLEKFKEGLTGRMEEVFLPGGQAWREDGTIQVEEFYMGEVGNCVRHLLGGEYAS</sequence>
<gene>
    <name evidence="1" type="ORF">WMO43_12150</name>
</gene>
<dbReference type="Gene3D" id="3.40.50.10850">
    <property type="entry name" value="Ntrc-like two-domain protein"/>
    <property type="match status" value="1"/>
</dbReference>
<dbReference type="InterPro" id="IPR027417">
    <property type="entry name" value="P-loop_NTPase"/>
</dbReference>